<dbReference type="Pfam" id="PF00797">
    <property type="entry name" value="Acetyltransf_2"/>
    <property type="match status" value="1"/>
</dbReference>
<reference evidence="2 3" key="1">
    <citation type="submission" date="2019-02" db="EMBL/GenBank/DDBJ databases">
        <title>Draft genome sequence of Amycolatopsis sp. 8-3EHSu isolated from roots of Suaeda maritima.</title>
        <authorList>
            <person name="Duangmal K."/>
            <person name="Chantavorakit T."/>
        </authorList>
    </citation>
    <scope>NUCLEOTIDE SEQUENCE [LARGE SCALE GENOMIC DNA]</scope>
    <source>
        <strain evidence="2 3">8-3EHSu</strain>
    </source>
</reference>
<evidence type="ECO:0000313" key="3">
    <source>
        <dbReference type="Proteomes" id="UP000292003"/>
    </source>
</evidence>
<dbReference type="GO" id="GO:0016407">
    <property type="term" value="F:acetyltransferase activity"/>
    <property type="evidence" value="ECO:0007669"/>
    <property type="project" value="InterPro"/>
</dbReference>
<protein>
    <submittedName>
        <fullName evidence="2">Arylamine N-acetyltransferase</fullName>
    </submittedName>
</protein>
<dbReference type="Proteomes" id="UP000292003">
    <property type="component" value="Unassembled WGS sequence"/>
</dbReference>
<comment type="similarity">
    <text evidence="1">Belongs to the arylamine N-acetyltransferase family.</text>
</comment>
<comment type="caution">
    <text evidence="2">The sequence shown here is derived from an EMBL/GenBank/DDBJ whole genome shotgun (WGS) entry which is preliminary data.</text>
</comment>
<sequence>MTTTTPDTATREWGIEAVDVDAYLDRIDHLRLPPSPAALRSMMAAHIRAIPFENVDVLIGHPGISLAAITAKLVGRRRGGYCYEHALLFAAVLERLGYTVERRMARVQPGGSGLHTHMLLVAHAGGEPHLVDIGFGAGMMYPMPLRDGAVVDQAGWEHRLDRVGPLWTLSKRTADGDWEVLHEHDEAPQRPADYEVAHHYVSTHPRSPFTGQLVVMRLEPGVSKRLVGGELTVEYADGRVERTPVPVEDIDRTLRQLDVELEPAELAALLTRLS</sequence>
<dbReference type="Gene3D" id="3.30.2140.10">
    <property type="entry name" value="Arylamine N-acetyltransferase"/>
    <property type="match status" value="1"/>
</dbReference>
<dbReference type="InterPro" id="IPR038765">
    <property type="entry name" value="Papain-like_cys_pep_sf"/>
</dbReference>
<dbReference type="PANTHER" id="PTHR11786:SF0">
    <property type="entry name" value="ARYLAMINE N-ACETYLTRANSFERASE 4-RELATED"/>
    <property type="match status" value="1"/>
</dbReference>
<organism evidence="2 3">
    <name type="scientific">Amycolatopsis suaedae</name>
    <dbReference type="NCBI Taxonomy" id="2510978"/>
    <lineage>
        <taxon>Bacteria</taxon>
        <taxon>Bacillati</taxon>
        <taxon>Actinomycetota</taxon>
        <taxon>Actinomycetes</taxon>
        <taxon>Pseudonocardiales</taxon>
        <taxon>Pseudonocardiaceae</taxon>
        <taxon>Amycolatopsis</taxon>
    </lineage>
</organism>
<name>A0A4Q7JFJ9_9PSEU</name>
<keyword evidence="2" id="KW-0808">Transferase</keyword>
<dbReference type="EMBL" id="SFCC01000001">
    <property type="protein sequence ID" value="RZQ65982.1"/>
    <property type="molecule type" value="Genomic_DNA"/>
</dbReference>
<dbReference type="AlphaFoldDB" id="A0A4Q7JFJ9"/>
<dbReference type="InterPro" id="IPR001447">
    <property type="entry name" value="Arylamine_N-AcTrfase"/>
</dbReference>
<evidence type="ECO:0000256" key="1">
    <source>
        <dbReference type="ARBA" id="ARBA00006547"/>
    </source>
</evidence>
<accession>A0A4Q7JFJ9</accession>
<evidence type="ECO:0000313" key="2">
    <source>
        <dbReference type="EMBL" id="RZQ65982.1"/>
    </source>
</evidence>
<dbReference type="SUPFAM" id="SSF54001">
    <property type="entry name" value="Cysteine proteinases"/>
    <property type="match status" value="1"/>
</dbReference>
<dbReference type="Gene3D" id="2.40.128.150">
    <property type="entry name" value="Cysteine proteinases"/>
    <property type="match status" value="1"/>
</dbReference>
<dbReference type="OrthoDB" id="7181050at2"/>
<proteinExistence type="inferred from homology"/>
<dbReference type="RefSeq" id="WP_130473551.1">
    <property type="nucleotide sequence ID" value="NZ_SFCC01000001.1"/>
</dbReference>
<keyword evidence="3" id="KW-1185">Reference proteome</keyword>
<gene>
    <name evidence="2" type="ORF">EWH70_02640</name>
</gene>
<dbReference type="PANTHER" id="PTHR11786">
    <property type="entry name" value="N-HYDROXYARYLAMINE O-ACETYLTRANSFERASE"/>
    <property type="match status" value="1"/>
</dbReference>